<dbReference type="EMBL" id="MN739606">
    <property type="protein sequence ID" value="QHT15351.1"/>
    <property type="molecule type" value="Genomic_DNA"/>
</dbReference>
<dbReference type="AlphaFoldDB" id="A0A6C0DG35"/>
<organism evidence="3">
    <name type="scientific">viral metagenome</name>
    <dbReference type="NCBI Taxonomy" id="1070528"/>
    <lineage>
        <taxon>unclassified sequences</taxon>
        <taxon>metagenomes</taxon>
        <taxon>organismal metagenomes</taxon>
    </lineage>
</organism>
<protein>
    <submittedName>
        <fullName evidence="3">Uncharacterized protein</fullName>
    </submittedName>
</protein>
<feature type="region of interest" description="Disordered" evidence="1">
    <location>
        <begin position="60"/>
        <end position="81"/>
    </location>
</feature>
<evidence type="ECO:0000313" key="3">
    <source>
        <dbReference type="EMBL" id="QHT15351.1"/>
    </source>
</evidence>
<evidence type="ECO:0000256" key="1">
    <source>
        <dbReference type="SAM" id="MobiDB-lite"/>
    </source>
</evidence>
<evidence type="ECO:0000256" key="2">
    <source>
        <dbReference type="SAM" id="Phobius"/>
    </source>
</evidence>
<sequence>MVDNKYLIPSIVVPVTLGIAGLLYFATRKPKSDADKHIDLVKQNPSSNLVFDAKNPKFLTFGGSTRRHKKGNKHTKKHRKN</sequence>
<proteinExistence type="predicted"/>
<keyword evidence="2" id="KW-0472">Membrane</keyword>
<keyword evidence="2" id="KW-1133">Transmembrane helix</keyword>
<accession>A0A6C0DG35</accession>
<feature type="transmembrane region" description="Helical" evidence="2">
    <location>
        <begin position="6"/>
        <end position="26"/>
    </location>
</feature>
<reference evidence="3" key="1">
    <citation type="journal article" date="2020" name="Nature">
        <title>Giant virus diversity and host interactions through global metagenomics.</title>
        <authorList>
            <person name="Schulz F."/>
            <person name="Roux S."/>
            <person name="Paez-Espino D."/>
            <person name="Jungbluth S."/>
            <person name="Walsh D.A."/>
            <person name="Denef V.J."/>
            <person name="McMahon K.D."/>
            <person name="Konstantinidis K.T."/>
            <person name="Eloe-Fadrosh E.A."/>
            <person name="Kyrpides N.C."/>
            <person name="Woyke T."/>
        </authorList>
    </citation>
    <scope>NUCLEOTIDE SEQUENCE</scope>
    <source>
        <strain evidence="3">GVMAG-M-3300023174-144</strain>
    </source>
</reference>
<feature type="compositionally biased region" description="Basic residues" evidence="1">
    <location>
        <begin position="65"/>
        <end position="81"/>
    </location>
</feature>
<keyword evidence="2" id="KW-0812">Transmembrane</keyword>
<name>A0A6C0DG35_9ZZZZ</name>